<feature type="transmembrane region" description="Helical" evidence="6">
    <location>
        <begin position="400"/>
        <end position="419"/>
    </location>
</feature>
<feature type="domain" description="ABC3 transporter permease C-terminal" evidence="7">
    <location>
        <begin position="700"/>
        <end position="816"/>
    </location>
</feature>
<feature type="transmembrane region" description="Helical" evidence="6">
    <location>
        <begin position="742"/>
        <end position="775"/>
    </location>
</feature>
<proteinExistence type="predicted"/>
<keyword evidence="2" id="KW-1003">Cell membrane</keyword>
<dbReference type="Pfam" id="PF02687">
    <property type="entry name" value="FtsX"/>
    <property type="match status" value="2"/>
</dbReference>
<feature type="transmembrane region" description="Helical" evidence="6">
    <location>
        <begin position="787"/>
        <end position="810"/>
    </location>
</feature>
<dbReference type="InterPro" id="IPR038766">
    <property type="entry name" value="Membrane_comp_ABC_pdt"/>
</dbReference>
<dbReference type="GO" id="GO:0005886">
    <property type="term" value="C:plasma membrane"/>
    <property type="evidence" value="ECO:0007669"/>
    <property type="project" value="UniProtKB-SubCell"/>
</dbReference>
<evidence type="ECO:0000256" key="2">
    <source>
        <dbReference type="ARBA" id="ARBA00022475"/>
    </source>
</evidence>
<name>A0A239VG70_9MICO</name>
<keyword evidence="8" id="KW-0378">Hydrolase</keyword>
<evidence type="ECO:0000256" key="1">
    <source>
        <dbReference type="ARBA" id="ARBA00004651"/>
    </source>
</evidence>
<dbReference type="PANTHER" id="PTHR30287">
    <property type="entry name" value="MEMBRANE COMPONENT OF PREDICTED ABC SUPERFAMILY METABOLITE UPTAKE TRANSPORTER"/>
    <property type="match status" value="1"/>
</dbReference>
<keyword evidence="5 6" id="KW-0472">Membrane</keyword>
<dbReference type="STRING" id="1121387.GCA_000429885_01034"/>
<keyword evidence="9" id="KW-1185">Reference proteome</keyword>
<evidence type="ECO:0000256" key="4">
    <source>
        <dbReference type="ARBA" id="ARBA00022989"/>
    </source>
</evidence>
<feature type="domain" description="ABC3 transporter permease C-terminal" evidence="7">
    <location>
        <begin position="268"/>
        <end position="380"/>
    </location>
</feature>
<evidence type="ECO:0000256" key="6">
    <source>
        <dbReference type="SAM" id="Phobius"/>
    </source>
</evidence>
<protein>
    <submittedName>
        <fullName evidence="8">Macrolide export ATP-binding/permease protein MacB</fullName>
        <ecNumber evidence="8">3.6.3.-</ecNumber>
    </submittedName>
</protein>
<gene>
    <name evidence="8" type="primary">macB_2</name>
    <name evidence="8" type="ORF">SAMEA4475696_01054</name>
</gene>
<reference evidence="8 9" key="1">
    <citation type="submission" date="2017-06" db="EMBL/GenBank/DDBJ databases">
        <authorList>
            <consortium name="Pathogen Informatics"/>
        </authorList>
    </citation>
    <scope>NUCLEOTIDE SEQUENCE [LARGE SCALE GENOMIC DNA]</scope>
    <source>
        <strain evidence="8 9">NCTC13039</strain>
    </source>
</reference>
<keyword evidence="8" id="KW-0067">ATP-binding</keyword>
<evidence type="ECO:0000259" key="7">
    <source>
        <dbReference type="Pfam" id="PF02687"/>
    </source>
</evidence>
<dbReference type="Proteomes" id="UP000242637">
    <property type="component" value="Chromosome 1"/>
</dbReference>
<feature type="transmembrane region" description="Helical" evidence="6">
    <location>
        <begin position="311"/>
        <end position="342"/>
    </location>
</feature>
<dbReference type="PANTHER" id="PTHR30287:SF2">
    <property type="entry name" value="BLL1001 PROTEIN"/>
    <property type="match status" value="1"/>
</dbReference>
<feature type="transmembrane region" description="Helical" evidence="6">
    <location>
        <begin position="425"/>
        <end position="458"/>
    </location>
</feature>
<dbReference type="EC" id="3.6.3.-" evidence="8"/>
<dbReference type="KEGG" id="dco:SAMEA4475696_1054"/>
<dbReference type="GO" id="GO:0016787">
    <property type="term" value="F:hydrolase activity"/>
    <property type="evidence" value="ECO:0007669"/>
    <property type="project" value="UniProtKB-KW"/>
</dbReference>
<feature type="transmembrane region" description="Helical" evidence="6">
    <location>
        <begin position="692"/>
        <end position="721"/>
    </location>
</feature>
<keyword evidence="4 6" id="KW-1133">Transmembrane helix</keyword>
<keyword evidence="3 6" id="KW-0812">Transmembrane</keyword>
<feature type="transmembrane region" description="Helical" evidence="6">
    <location>
        <begin position="479"/>
        <end position="501"/>
    </location>
</feature>
<evidence type="ECO:0000256" key="3">
    <source>
        <dbReference type="ARBA" id="ARBA00022692"/>
    </source>
</evidence>
<evidence type="ECO:0000256" key="5">
    <source>
        <dbReference type="ARBA" id="ARBA00023136"/>
    </source>
</evidence>
<organism evidence="8 9">
    <name type="scientific">Dermatophilus congolensis</name>
    <dbReference type="NCBI Taxonomy" id="1863"/>
    <lineage>
        <taxon>Bacteria</taxon>
        <taxon>Bacillati</taxon>
        <taxon>Actinomycetota</taxon>
        <taxon>Actinomycetes</taxon>
        <taxon>Micrococcales</taxon>
        <taxon>Dermatophilaceae</taxon>
        <taxon>Dermatophilus</taxon>
    </lineage>
</organism>
<evidence type="ECO:0000313" key="8">
    <source>
        <dbReference type="EMBL" id="SNV20594.1"/>
    </source>
</evidence>
<dbReference type="InterPro" id="IPR003838">
    <property type="entry name" value="ABC3_permease_C"/>
</dbReference>
<evidence type="ECO:0000313" key="9">
    <source>
        <dbReference type="Proteomes" id="UP000242637"/>
    </source>
</evidence>
<keyword evidence="8" id="KW-0547">Nucleotide-binding</keyword>
<feature type="transmembrane region" description="Helical" evidence="6">
    <location>
        <begin position="264"/>
        <end position="290"/>
    </location>
</feature>
<feature type="transmembrane region" description="Helical" evidence="6">
    <location>
        <begin position="348"/>
        <end position="369"/>
    </location>
</feature>
<sequence>MIMKTSMKMALASVIGQGRRLASVLVAIALGVAFMATTLLVSNSVQATLRDRAAASVGGAAAVVSVPDSGEGPIPVALPSQVKSALPQAKVTAIAGGLTFHRTHTGGQPLRLKSLPVLDERTKLDSGRLPTARGEIAVSSDVAAQRQIQIGQSVDFLSGEAAKDGNGGTTPLRVVGVVSPDKSGPDGVAPLAFALNDDIWELTGRTGFLQVQVNLPDVGMEDEKTKKLVAGLPAAAGLTVRTGAEEVAERQRFLDSGIKVVTTMLLGFVVIAVFVSALVISNTFSILIAQRTRALALMRCIGADRAQVRRAVLFEAFLVGVIGSVIGLLLGVAVAAIVVSFAKGINGLVPSVAAVLVPMSVGVVVTVLASLAPARAATRVAPIAALRPVSAQVEGRVARLRIVIGTALFFVGAVCLVMGARGSGIAIGVAGGVSSFLGVMLLTPLVVPAAASVVGAPLRSGGVAGRLAVANARRNPGRAAATASALLVGVTLVTMMLVGAATGTTSINASLDRTFPVDSQISAEAPLGQSHADKLAATPEVERSGLANSTSVTVKSGSVTISDSSLVGVSAEAAKVSRRADAFTGLADGKILLPSDAGIADGSPVTVATEGGGTLSLTAVVSSGKLESFYTTFNSVQRLDPKALNQVWVRYADGVEASTGERKAAEYLSGVPGVRIQGAAAAREAFQKIINIVLLVVVGLLAMAVVIALVGIGNTLGLSVFERTRESGLLRALGLLKSGLRAMFGLEALVLTGVGTALGLLLGISYGIAGSYALLNDLGGVTVDIPWARLLLVVAVALAAGWLASVLPAIRAAKVSASVALASE</sequence>
<comment type="subcellular location">
    <subcellularLocation>
        <location evidence="1">Cell membrane</location>
        <topology evidence="1">Multi-pass membrane protein</topology>
    </subcellularLocation>
</comment>
<dbReference type="AlphaFoldDB" id="A0A239VG70"/>
<accession>A0A239VG70</accession>
<dbReference type="GO" id="GO:0005524">
    <property type="term" value="F:ATP binding"/>
    <property type="evidence" value="ECO:0007669"/>
    <property type="project" value="UniProtKB-KW"/>
</dbReference>
<dbReference type="EMBL" id="LT906453">
    <property type="protein sequence ID" value="SNV20594.1"/>
    <property type="molecule type" value="Genomic_DNA"/>
</dbReference>